<name>A0A8S5LMI8_9CAUD</name>
<evidence type="ECO:0000313" key="1">
    <source>
        <dbReference type="EMBL" id="DAD71064.1"/>
    </source>
</evidence>
<accession>A0A8S5LMI8</accession>
<reference evidence="1" key="1">
    <citation type="journal article" date="2021" name="Proc. Natl. Acad. Sci. U.S.A.">
        <title>A Catalog of Tens of Thousands of Viruses from Human Metagenomes Reveals Hidden Associations with Chronic Diseases.</title>
        <authorList>
            <person name="Tisza M.J."/>
            <person name="Buck C.B."/>
        </authorList>
    </citation>
    <scope>NUCLEOTIDE SEQUENCE</scope>
    <source>
        <strain evidence="1">Ct5d86</strain>
    </source>
</reference>
<sequence length="94" mass="10898">MNEFEIIKHIMISDGIGFDELSEKLGYKSNSSTYKTLDNKHIYVDTWKKYLDSLGYDIVVRKKGSTEEYVVSDDNYPSPLRFHGMDLGLDKILK</sequence>
<protein>
    <submittedName>
        <fullName evidence="1">Uncharacterized protein</fullName>
    </submittedName>
</protein>
<organism evidence="1">
    <name type="scientific">Siphoviridae sp. ct5d86</name>
    <dbReference type="NCBI Taxonomy" id="2827561"/>
    <lineage>
        <taxon>Viruses</taxon>
        <taxon>Duplodnaviria</taxon>
        <taxon>Heunggongvirae</taxon>
        <taxon>Uroviricota</taxon>
        <taxon>Caudoviricetes</taxon>
    </lineage>
</organism>
<dbReference type="EMBL" id="BK015875">
    <property type="protein sequence ID" value="DAD71064.1"/>
    <property type="molecule type" value="Genomic_DNA"/>
</dbReference>
<proteinExistence type="predicted"/>